<dbReference type="EMBL" id="BJMN01000023">
    <property type="protein sequence ID" value="GEB58178.1"/>
    <property type="molecule type" value="Genomic_DNA"/>
</dbReference>
<sequence>MVLRRIVGTAMELVDARYGALGVLAEKGDSLSEFIPVGLTEHERADLSRVEFPRGCGLLGHLIRHPEPLRVEEIARHPKSVGFPPGHPPMHSLLGVAVSVRGQIYGNLYLSDRRDAQPFDTHDEAVPIALAGAAGLAIENATPAEPPRQDQG</sequence>
<dbReference type="AlphaFoldDB" id="A0A4Y3RMI9"/>
<dbReference type="SUPFAM" id="SSF55781">
    <property type="entry name" value="GAF domain-like"/>
    <property type="match status" value="1"/>
</dbReference>
<accession>A0A4Y3RMI9</accession>
<feature type="domain" description="GAF" evidence="1">
    <location>
        <begin position="2"/>
        <end position="148"/>
    </location>
</feature>
<name>A0A4Y3RMI9_9ACTN</name>
<organism evidence="2 3">
    <name type="scientific">Streptomyces gardneri</name>
    <dbReference type="NCBI Taxonomy" id="66892"/>
    <lineage>
        <taxon>Bacteria</taxon>
        <taxon>Bacillati</taxon>
        <taxon>Actinomycetota</taxon>
        <taxon>Actinomycetes</taxon>
        <taxon>Kitasatosporales</taxon>
        <taxon>Streptomycetaceae</taxon>
        <taxon>Streptomyces</taxon>
    </lineage>
</organism>
<dbReference type="InterPro" id="IPR003018">
    <property type="entry name" value="GAF"/>
</dbReference>
<dbReference type="SMART" id="SM00065">
    <property type="entry name" value="GAF"/>
    <property type="match status" value="1"/>
</dbReference>
<dbReference type="Pfam" id="PF13185">
    <property type="entry name" value="GAF_2"/>
    <property type="match status" value="1"/>
</dbReference>
<evidence type="ECO:0000313" key="2">
    <source>
        <dbReference type="EMBL" id="GEB58178.1"/>
    </source>
</evidence>
<dbReference type="InterPro" id="IPR029016">
    <property type="entry name" value="GAF-like_dom_sf"/>
</dbReference>
<reference evidence="2 3" key="1">
    <citation type="submission" date="2019-06" db="EMBL/GenBank/DDBJ databases">
        <title>Whole genome shotgun sequence of Streptomyces gardneri NBRC 12865.</title>
        <authorList>
            <person name="Hosoyama A."/>
            <person name="Uohara A."/>
            <person name="Ohji S."/>
            <person name="Ichikawa N."/>
        </authorList>
    </citation>
    <scope>NUCLEOTIDE SEQUENCE [LARGE SCALE GENOMIC DNA]</scope>
    <source>
        <strain evidence="2 3">NBRC 12865</strain>
    </source>
</reference>
<dbReference type="Proteomes" id="UP000315226">
    <property type="component" value="Unassembled WGS sequence"/>
</dbReference>
<keyword evidence="3" id="KW-1185">Reference proteome</keyword>
<protein>
    <recommendedName>
        <fullName evidence="1">GAF domain-containing protein</fullName>
    </recommendedName>
</protein>
<evidence type="ECO:0000313" key="3">
    <source>
        <dbReference type="Proteomes" id="UP000315226"/>
    </source>
</evidence>
<comment type="caution">
    <text evidence="2">The sequence shown here is derived from an EMBL/GenBank/DDBJ whole genome shotgun (WGS) entry which is preliminary data.</text>
</comment>
<proteinExistence type="predicted"/>
<evidence type="ECO:0000259" key="1">
    <source>
        <dbReference type="SMART" id="SM00065"/>
    </source>
</evidence>
<dbReference type="Gene3D" id="3.30.450.40">
    <property type="match status" value="1"/>
</dbReference>
<gene>
    <name evidence="2" type="ORF">SGA01_37830</name>
</gene>